<feature type="region of interest" description="Disordered" evidence="1">
    <location>
        <begin position="146"/>
        <end position="171"/>
    </location>
</feature>
<feature type="compositionally biased region" description="Acidic residues" evidence="1">
    <location>
        <begin position="152"/>
        <end position="171"/>
    </location>
</feature>
<evidence type="ECO:0000313" key="3">
    <source>
        <dbReference type="EMBL" id="KAF7988956.1"/>
    </source>
</evidence>
<comment type="caution">
    <text evidence="3">The sequence shown here is derived from an EMBL/GenBank/DDBJ whole genome shotgun (WGS) entry which is preliminary data.</text>
</comment>
<sequence length="171" mass="19298">MDLKMTDTKTSTNNLPETSSSSNTSDSVNIEHGESIEHLGKENNSCKITMNESPGVVKMESNEMSVQQDKPNSISTMPTNDSSNSTPLNEGYQRRRRRPESDLIVAAEMVLSGMSLKDASEKFDMPISTIRFYMDRKGYLQRLWNRNKDNNDTDTDTNTDTDEDEIPECTN</sequence>
<dbReference type="Proteomes" id="UP000639338">
    <property type="component" value="Unassembled WGS sequence"/>
</dbReference>
<feature type="compositionally biased region" description="Polar residues" evidence="1">
    <location>
        <begin position="62"/>
        <end position="88"/>
    </location>
</feature>
<evidence type="ECO:0000259" key="2">
    <source>
        <dbReference type="Pfam" id="PF05225"/>
    </source>
</evidence>
<proteinExistence type="predicted"/>
<feature type="region of interest" description="Disordered" evidence="1">
    <location>
        <begin position="1"/>
        <end position="98"/>
    </location>
</feature>
<reference evidence="3 4" key="1">
    <citation type="submission" date="2020-08" db="EMBL/GenBank/DDBJ databases">
        <title>Aphidius gifuensis genome sequencing and assembly.</title>
        <authorList>
            <person name="Du Z."/>
        </authorList>
    </citation>
    <scope>NUCLEOTIDE SEQUENCE [LARGE SCALE GENOMIC DNA]</scope>
    <source>
        <strain evidence="3">YNYX2018</strain>
        <tissue evidence="3">Adults</tissue>
    </source>
</reference>
<dbReference type="GO" id="GO:0003677">
    <property type="term" value="F:DNA binding"/>
    <property type="evidence" value="ECO:0007669"/>
    <property type="project" value="InterPro"/>
</dbReference>
<feature type="domain" description="HTH psq-type" evidence="2">
    <location>
        <begin position="102"/>
        <end position="137"/>
    </location>
</feature>
<evidence type="ECO:0000256" key="1">
    <source>
        <dbReference type="SAM" id="MobiDB-lite"/>
    </source>
</evidence>
<name>A0A834XMZ3_APHGI</name>
<accession>A0A834XMZ3</accession>
<dbReference type="AlphaFoldDB" id="A0A834XMZ3"/>
<keyword evidence="4" id="KW-1185">Reference proteome</keyword>
<protein>
    <recommendedName>
        <fullName evidence="2">HTH psq-type domain-containing protein</fullName>
    </recommendedName>
</protein>
<feature type="compositionally biased region" description="Low complexity" evidence="1">
    <location>
        <begin position="10"/>
        <end position="28"/>
    </location>
</feature>
<dbReference type="InterPro" id="IPR007889">
    <property type="entry name" value="HTH_Psq"/>
</dbReference>
<organism evidence="3 4">
    <name type="scientific">Aphidius gifuensis</name>
    <name type="common">Parasitoid wasp</name>
    <dbReference type="NCBI Taxonomy" id="684658"/>
    <lineage>
        <taxon>Eukaryota</taxon>
        <taxon>Metazoa</taxon>
        <taxon>Ecdysozoa</taxon>
        <taxon>Arthropoda</taxon>
        <taxon>Hexapoda</taxon>
        <taxon>Insecta</taxon>
        <taxon>Pterygota</taxon>
        <taxon>Neoptera</taxon>
        <taxon>Endopterygota</taxon>
        <taxon>Hymenoptera</taxon>
        <taxon>Apocrita</taxon>
        <taxon>Ichneumonoidea</taxon>
        <taxon>Braconidae</taxon>
        <taxon>Aphidiinae</taxon>
        <taxon>Aphidius</taxon>
    </lineage>
</organism>
<gene>
    <name evidence="3" type="ORF">HCN44_007266</name>
</gene>
<evidence type="ECO:0000313" key="4">
    <source>
        <dbReference type="Proteomes" id="UP000639338"/>
    </source>
</evidence>
<feature type="compositionally biased region" description="Basic and acidic residues" evidence="1">
    <location>
        <begin position="29"/>
        <end position="41"/>
    </location>
</feature>
<dbReference type="OrthoDB" id="10261408at2759"/>
<feature type="compositionally biased region" description="Polar residues" evidence="1">
    <location>
        <begin position="42"/>
        <end position="52"/>
    </location>
</feature>
<dbReference type="EMBL" id="JACMRX010000005">
    <property type="protein sequence ID" value="KAF7988956.1"/>
    <property type="molecule type" value="Genomic_DNA"/>
</dbReference>
<dbReference type="Pfam" id="PF05225">
    <property type="entry name" value="HTH_psq"/>
    <property type="match status" value="1"/>
</dbReference>